<dbReference type="OrthoDB" id="2370938at2759"/>
<sequence length="289" mass="32522">MLDGANSDTVLVYANKYNGIKSEIENLKTNEFKQVRTGIGRPPAVIDDRSYDVGDRICAEQFAKAIAELVKKLPRVSIAEESNEMGLCSRYVDPFLCGIFDEPDEGVFLRWTNETTLEAKKQQSLLSWRPDICITSLQGIKWKANIGFGEAKPAHQGSNHYSVCRDLLRVAVFCKDALDTQKMKGIMGLQIVGRTITFYVLVLPSSGLYIMHELAKIKIPDCLNDLPKLVTDISDVLLVLDVFNRICIPSVDCPHPKRHRPTISSSIFNQLFSTSQNRKRPCVLKQHHN</sequence>
<dbReference type="Proteomes" id="UP000014254">
    <property type="component" value="Unassembled WGS sequence"/>
</dbReference>
<dbReference type="InterPro" id="IPR036416">
    <property type="entry name" value="Pept_tRNA_hydro_sf"/>
</dbReference>
<dbReference type="VEuPathDB" id="FungiDB:HMPREF1544_10864"/>
<dbReference type="InParanoid" id="S2IXG3"/>
<dbReference type="OMA" id="RICIPSV"/>
<proteinExistence type="predicted"/>
<dbReference type="AlphaFoldDB" id="S2IXG3"/>
<dbReference type="GO" id="GO:0004045">
    <property type="term" value="F:peptidyl-tRNA hydrolase activity"/>
    <property type="evidence" value="ECO:0007669"/>
    <property type="project" value="InterPro"/>
</dbReference>
<evidence type="ECO:0000313" key="1">
    <source>
        <dbReference type="EMBL" id="EPB82406.1"/>
    </source>
</evidence>
<dbReference type="EMBL" id="KE124116">
    <property type="protein sequence ID" value="EPB82406.1"/>
    <property type="molecule type" value="Genomic_DNA"/>
</dbReference>
<keyword evidence="2" id="KW-1185">Reference proteome</keyword>
<organism evidence="1 2">
    <name type="scientific">Mucor circinelloides f. circinelloides (strain 1006PhL)</name>
    <name type="common">Mucormycosis agent</name>
    <name type="synonym">Calyptromyces circinelloides</name>
    <dbReference type="NCBI Taxonomy" id="1220926"/>
    <lineage>
        <taxon>Eukaryota</taxon>
        <taxon>Fungi</taxon>
        <taxon>Fungi incertae sedis</taxon>
        <taxon>Mucoromycota</taxon>
        <taxon>Mucoromycotina</taxon>
        <taxon>Mucoromycetes</taxon>
        <taxon>Mucorales</taxon>
        <taxon>Mucorineae</taxon>
        <taxon>Mucoraceae</taxon>
        <taxon>Mucor</taxon>
    </lineage>
</organism>
<protein>
    <recommendedName>
        <fullName evidence="3">Fungal-type protein kinase domain-containing protein</fullName>
    </recommendedName>
</protein>
<dbReference type="SUPFAM" id="SSF53178">
    <property type="entry name" value="Peptidyl-tRNA hydrolase-like"/>
    <property type="match status" value="1"/>
</dbReference>
<accession>S2IXG3</accession>
<reference evidence="2" key="1">
    <citation type="submission" date="2013-05" db="EMBL/GenBank/DDBJ databases">
        <title>The Genome sequence of Mucor circinelloides f. circinelloides 1006PhL.</title>
        <authorList>
            <consortium name="The Broad Institute Genomics Platform"/>
            <person name="Cuomo C."/>
            <person name="Earl A."/>
            <person name="Findley K."/>
            <person name="Lee S.C."/>
            <person name="Walker B."/>
            <person name="Young S."/>
            <person name="Zeng Q."/>
            <person name="Gargeya S."/>
            <person name="Fitzgerald M."/>
            <person name="Haas B."/>
            <person name="Abouelleil A."/>
            <person name="Allen A.W."/>
            <person name="Alvarado L."/>
            <person name="Arachchi H.M."/>
            <person name="Berlin A.M."/>
            <person name="Chapman S.B."/>
            <person name="Gainer-Dewar J."/>
            <person name="Goldberg J."/>
            <person name="Griggs A."/>
            <person name="Gujja S."/>
            <person name="Hansen M."/>
            <person name="Howarth C."/>
            <person name="Imamovic A."/>
            <person name="Ireland A."/>
            <person name="Larimer J."/>
            <person name="McCowan C."/>
            <person name="Murphy C."/>
            <person name="Pearson M."/>
            <person name="Poon T.W."/>
            <person name="Priest M."/>
            <person name="Roberts A."/>
            <person name="Saif S."/>
            <person name="Shea T."/>
            <person name="Sisk P."/>
            <person name="Sykes S."/>
            <person name="Wortman J."/>
            <person name="Nusbaum C."/>
            <person name="Birren B."/>
        </authorList>
    </citation>
    <scope>NUCLEOTIDE SEQUENCE [LARGE SCALE GENOMIC DNA]</scope>
    <source>
        <strain evidence="2">1006PhL</strain>
    </source>
</reference>
<gene>
    <name evidence="1" type="ORF">HMPREF1544_10864</name>
</gene>
<evidence type="ECO:0000313" key="2">
    <source>
        <dbReference type="Proteomes" id="UP000014254"/>
    </source>
</evidence>
<evidence type="ECO:0008006" key="3">
    <source>
        <dbReference type="Google" id="ProtNLM"/>
    </source>
</evidence>
<name>S2IXG3_MUCC1</name>